<organism evidence="2">
    <name type="scientific">viral metagenome</name>
    <dbReference type="NCBI Taxonomy" id="1070528"/>
    <lineage>
        <taxon>unclassified sequences</taxon>
        <taxon>metagenomes</taxon>
        <taxon>organismal metagenomes</taxon>
    </lineage>
</organism>
<protein>
    <submittedName>
        <fullName evidence="2">Uncharacterized protein</fullName>
    </submittedName>
</protein>
<feature type="transmembrane region" description="Helical" evidence="1">
    <location>
        <begin position="78"/>
        <end position="95"/>
    </location>
</feature>
<evidence type="ECO:0000256" key="1">
    <source>
        <dbReference type="SAM" id="Phobius"/>
    </source>
</evidence>
<keyword evidence="1" id="KW-0812">Transmembrane</keyword>
<accession>A0A6C0CAZ3</accession>
<evidence type="ECO:0000313" key="2">
    <source>
        <dbReference type="EMBL" id="QHT01513.1"/>
    </source>
</evidence>
<keyword evidence="1" id="KW-1133">Transmembrane helix</keyword>
<keyword evidence="1" id="KW-0472">Membrane</keyword>
<name>A0A6C0CAZ3_9ZZZZ</name>
<sequence>MSRLQKHNIYDPIEFIDKIELITITMIGTFATWRLLNVIYDNIYEPIIDNIISEKKTDEYYTKIGRYYIQIGIVMKEFIKWVVMLIFLMLIFNIMKHLND</sequence>
<proteinExistence type="predicted"/>
<dbReference type="EMBL" id="MN739375">
    <property type="protein sequence ID" value="QHT01513.1"/>
    <property type="molecule type" value="Genomic_DNA"/>
</dbReference>
<reference evidence="2" key="1">
    <citation type="journal article" date="2020" name="Nature">
        <title>Giant virus diversity and host interactions through global metagenomics.</title>
        <authorList>
            <person name="Schulz F."/>
            <person name="Roux S."/>
            <person name="Paez-Espino D."/>
            <person name="Jungbluth S."/>
            <person name="Walsh D.A."/>
            <person name="Denef V.J."/>
            <person name="McMahon K.D."/>
            <person name="Konstantinidis K.T."/>
            <person name="Eloe-Fadrosh E.A."/>
            <person name="Kyrpides N.C."/>
            <person name="Woyke T."/>
        </authorList>
    </citation>
    <scope>NUCLEOTIDE SEQUENCE</scope>
    <source>
        <strain evidence="2">GVMAG-M-3300020192-26</strain>
    </source>
</reference>
<dbReference type="AlphaFoldDB" id="A0A6C0CAZ3"/>